<evidence type="ECO:0000256" key="2">
    <source>
        <dbReference type="ARBA" id="ARBA00008061"/>
    </source>
</evidence>
<dbReference type="Gene3D" id="3.20.20.80">
    <property type="entry name" value="Glycosidases"/>
    <property type="match status" value="1"/>
</dbReference>
<sequence>MRAFSVLVIVALTASVSCVDNWWKSAVIYQIYPRSYMDSNNDGIGDLTGIKNKLPYLQDLGVDAIWLSPIYKSPMYDFGYDIADYKSISPDYGTMDDFDALMAEAKRLGVRVVLDYVPNHTSNESEWFVNSAKKMENYTDYYVWANGITNATGSYPPSNWISIFHKSAWEYNSVRQQYYLHQFVIGQPDLNYRSPILQEEMKEVLRFWLRKGVSGFRVDAVNMLYEVDPADYGGRFPDEPRSYSPTATPDDYEYLLHPYTKDLNETYEVVYDWREVLDSFAQNETKIMMTEAYTDLDLMMRYYGDGKRDGSIPFNFIFLGDLTGSSNANDMKTVIEAWLSKMPSGKVANWVNGNHDQSRMATRHGVNRVDAMNLLALILPGVTITYQGEELGMTDGYISWVDTKDPQACNTDDPINYWKNSRDPARTPFHWDATTNAGFSNSNKTWLPVASNYQTVNVAVQQAATKSHYKFYKDVVALKHTAAVADGTLGTHAVSSNVLVITRIPPSSNNHTVVGIINLASTSVTLDLSSIAGVPENLKVVASGVNCATNKDTIVKRNSVVLSGNCAMAFENGAVKFVAPILLYIITLFLIWLQ</sequence>
<dbReference type="AlphaFoldDB" id="A0A2A4JCK8"/>
<dbReference type="InterPro" id="IPR045857">
    <property type="entry name" value="O16G_dom_2"/>
</dbReference>
<keyword evidence="4" id="KW-0325">Glycoprotein</keyword>
<dbReference type="EC" id="3.2.1.20" evidence="3"/>
<accession>A0A2A4JCK8</accession>
<feature type="domain" description="Glycosyl hydrolase family 13 catalytic" evidence="8">
    <location>
        <begin position="30"/>
        <end position="426"/>
    </location>
</feature>
<dbReference type="Pfam" id="PF00128">
    <property type="entry name" value="Alpha-amylase"/>
    <property type="match status" value="1"/>
</dbReference>
<comment type="similarity">
    <text evidence="2">Belongs to the glycosyl hydrolase 13 family.</text>
</comment>
<evidence type="ECO:0000313" key="9">
    <source>
        <dbReference type="EMBL" id="PCG69837.1"/>
    </source>
</evidence>
<keyword evidence="7" id="KW-0732">Signal</keyword>
<evidence type="ECO:0000256" key="6">
    <source>
        <dbReference type="SAM" id="Phobius"/>
    </source>
</evidence>
<dbReference type="PROSITE" id="PS51257">
    <property type="entry name" value="PROKAR_LIPOPROTEIN"/>
    <property type="match status" value="1"/>
</dbReference>
<dbReference type="PANTHER" id="PTHR10357">
    <property type="entry name" value="ALPHA-AMYLASE FAMILY MEMBER"/>
    <property type="match status" value="1"/>
</dbReference>
<organism evidence="9">
    <name type="scientific">Heliothis virescens</name>
    <name type="common">Tobacco budworm moth</name>
    <dbReference type="NCBI Taxonomy" id="7102"/>
    <lineage>
        <taxon>Eukaryota</taxon>
        <taxon>Metazoa</taxon>
        <taxon>Ecdysozoa</taxon>
        <taxon>Arthropoda</taxon>
        <taxon>Hexapoda</taxon>
        <taxon>Insecta</taxon>
        <taxon>Pterygota</taxon>
        <taxon>Neoptera</taxon>
        <taxon>Endopterygota</taxon>
        <taxon>Lepidoptera</taxon>
        <taxon>Glossata</taxon>
        <taxon>Ditrysia</taxon>
        <taxon>Noctuoidea</taxon>
        <taxon>Noctuidae</taxon>
        <taxon>Heliothinae</taxon>
        <taxon>Heliothis</taxon>
    </lineage>
</organism>
<comment type="caution">
    <text evidence="9">The sequence shown here is derived from an EMBL/GenBank/DDBJ whole genome shotgun (WGS) entry which is preliminary data.</text>
</comment>
<dbReference type="CDD" id="cd11328">
    <property type="entry name" value="AmyAc_maltase"/>
    <property type="match status" value="1"/>
</dbReference>
<feature type="transmembrane region" description="Helical" evidence="6">
    <location>
        <begin position="573"/>
        <end position="593"/>
    </location>
</feature>
<evidence type="ECO:0000256" key="7">
    <source>
        <dbReference type="SAM" id="SignalP"/>
    </source>
</evidence>
<evidence type="ECO:0000256" key="5">
    <source>
        <dbReference type="ARBA" id="ARBA00023295"/>
    </source>
</evidence>
<protein>
    <recommendedName>
        <fullName evidence="3">alpha-glucosidase</fullName>
        <ecNumber evidence="3">3.2.1.20</ecNumber>
    </recommendedName>
</protein>
<feature type="chain" id="PRO_5013172870" description="alpha-glucosidase" evidence="7">
    <location>
        <begin position="19"/>
        <end position="594"/>
    </location>
</feature>
<feature type="signal peptide" evidence="7">
    <location>
        <begin position="1"/>
        <end position="18"/>
    </location>
</feature>
<dbReference type="PANTHER" id="PTHR10357:SF179">
    <property type="entry name" value="NEUTRAL AND BASIC AMINO ACID TRANSPORT PROTEIN RBAT"/>
    <property type="match status" value="1"/>
</dbReference>
<gene>
    <name evidence="9" type="ORF">B5V51_3621</name>
</gene>
<dbReference type="EMBL" id="NWSH01001872">
    <property type="protein sequence ID" value="PCG69837.1"/>
    <property type="molecule type" value="Genomic_DNA"/>
</dbReference>
<dbReference type="FunFam" id="3.90.400.10:FF:000001">
    <property type="entry name" value="Maltase A3, isoform A"/>
    <property type="match status" value="1"/>
</dbReference>
<proteinExistence type="inferred from homology"/>
<keyword evidence="6" id="KW-1133">Transmembrane helix</keyword>
<evidence type="ECO:0000256" key="4">
    <source>
        <dbReference type="ARBA" id="ARBA00023180"/>
    </source>
</evidence>
<dbReference type="SMART" id="SM00642">
    <property type="entry name" value="Aamy"/>
    <property type="match status" value="1"/>
</dbReference>
<keyword evidence="6" id="KW-0472">Membrane</keyword>
<evidence type="ECO:0000256" key="3">
    <source>
        <dbReference type="ARBA" id="ARBA00012741"/>
    </source>
</evidence>
<dbReference type="InterPro" id="IPR017853">
    <property type="entry name" value="GH"/>
</dbReference>
<reference evidence="9" key="1">
    <citation type="submission" date="2017-09" db="EMBL/GenBank/DDBJ databases">
        <title>Contemporary evolution of a Lepidopteran species, Heliothis virescens, in response to modern agricultural practices.</title>
        <authorList>
            <person name="Fritz M.L."/>
            <person name="Deyonke A.M."/>
            <person name="Papanicolaou A."/>
            <person name="Micinski S."/>
            <person name="Westbrook J."/>
            <person name="Gould F."/>
        </authorList>
    </citation>
    <scope>NUCLEOTIDE SEQUENCE [LARGE SCALE GENOMIC DNA]</scope>
    <source>
        <strain evidence="9">HvINT-</strain>
        <tissue evidence="9">Whole body</tissue>
    </source>
</reference>
<keyword evidence="5" id="KW-0326">Glycosidase</keyword>
<comment type="catalytic activity">
    <reaction evidence="1">
        <text>Hydrolysis of terminal, non-reducing (1-&gt;4)-linked alpha-D-glucose residues with release of alpha-D-glucose.</text>
        <dbReference type="EC" id="3.2.1.20"/>
    </reaction>
</comment>
<keyword evidence="5" id="KW-0378">Hydrolase</keyword>
<dbReference type="STRING" id="7102.A0A2A4JCK8"/>
<name>A0A2A4JCK8_HELVI</name>
<keyword evidence="6" id="KW-0812">Transmembrane</keyword>
<dbReference type="GO" id="GO:0004558">
    <property type="term" value="F:alpha-1,4-glucosidase activity"/>
    <property type="evidence" value="ECO:0007669"/>
    <property type="project" value="UniProtKB-EC"/>
</dbReference>
<dbReference type="SUPFAM" id="SSF51445">
    <property type="entry name" value="(Trans)glycosidases"/>
    <property type="match status" value="1"/>
</dbReference>
<dbReference type="Gene3D" id="3.90.400.10">
    <property type="entry name" value="Oligo-1,6-glucosidase, Domain 2"/>
    <property type="match status" value="1"/>
</dbReference>
<evidence type="ECO:0000256" key="1">
    <source>
        <dbReference type="ARBA" id="ARBA00001657"/>
    </source>
</evidence>
<dbReference type="InterPro" id="IPR006047">
    <property type="entry name" value="GH13_cat_dom"/>
</dbReference>
<dbReference type="GO" id="GO:0005975">
    <property type="term" value="P:carbohydrate metabolic process"/>
    <property type="evidence" value="ECO:0007669"/>
    <property type="project" value="InterPro"/>
</dbReference>
<evidence type="ECO:0000259" key="8">
    <source>
        <dbReference type="SMART" id="SM00642"/>
    </source>
</evidence>